<dbReference type="GO" id="GO:0016853">
    <property type="term" value="F:isomerase activity"/>
    <property type="evidence" value="ECO:0007669"/>
    <property type="project" value="UniProtKB-KW"/>
</dbReference>
<evidence type="ECO:0000256" key="4">
    <source>
        <dbReference type="SAM" id="SignalP"/>
    </source>
</evidence>
<feature type="binding site" evidence="3">
    <location>
        <position position="186"/>
    </location>
    <ligand>
        <name>Mn(2+)</name>
        <dbReference type="ChEBI" id="CHEBI:29035"/>
        <label>1</label>
    </ligand>
</feature>
<gene>
    <name evidence="6" type="ORF">NA57DRAFT_69027</name>
</gene>
<name>A0A9P4I6E7_9PEZI</name>
<feature type="binding site" evidence="3">
    <location>
        <position position="141"/>
    </location>
    <ligand>
        <name>Mn(2+)</name>
        <dbReference type="ChEBI" id="CHEBI:29035"/>
        <label>1</label>
    </ligand>
</feature>
<dbReference type="Pfam" id="PF00190">
    <property type="entry name" value="Cupin_1"/>
    <property type="match status" value="2"/>
</dbReference>
<dbReference type="CDD" id="cd20305">
    <property type="entry name" value="cupin_OxDC_C"/>
    <property type="match status" value="1"/>
</dbReference>
<feature type="domain" description="Cupin type-1" evidence="5">
    <location>
        <begin position="98"/>
        <end position="239"/>
    </location>
</feature>
<dbReference type="OrthoDB" id="10263073at2759"/>
<dbReference type="SUPFAM" id="SSF51182">
    <property type="entry name" value="RmlC-like cupins"/>
    <property type="match status" value="1"/>
</dbReference>
<feature type="active site" description="Proton donor" evidence="2">
    <location>
        <position position="381"/>
    </location>
</feature>
<feature type="binding site" evidence="3">
    <location>
        <position position="320"/>
    </location>
    <ligand>
        <name>Mn(2+)</name>
        <dbReference type="ChEBI" id="CHEBI:29035"/>
        <label>2</label>
    </ligand>
</feature>
<dbReference type="InterPro" id="IPR051610">
    <property type="entry name" value="GPI/OXD"/>
</dbReference>
<dbReference type="InterPro" id="IPR017774">
    <property type="entry name" value="Bicupin_oxalate_deCO2ase/Oxase"/>
</dbReference>
<dbReference type="EMBL" id="ML978137">
    <property type="protein sequence ID" value="KAF2093570.1"/>
    <property type="molecule type" value="Genomic_DNA"/>
</dbReference>
<feature type="binding site" evidence="3">
    <location>
        <position position="366"/>
    </location>
    <ligand>
        <name>Mn(2+)</name>
        <dbReference type="ChEBI" id="CHEBI:29035"/>
        <label>2</label>
    </ligand>
</feature>
<dbReference type="NCBIfam" id="TIGR03404">
    <property type="entry name" value="bicupin_oxalic"/>
    <property type="match status" value="1"/>
</dbReference>
<keyword evidence="6" id="KW-0413">Isomerase</keyword>
<keyword evidence="3" id="KW-0464">Manganese</keyword>
<dbReference type="Proteomes" id="UP000799772">
    <property type="component" value="Unassembled WGS sequence"/>
</dbReference>
<evidence type="ECO:0000313" key="6">
    <source>
        <dbReference type="EMBL" id="KAF2093570.1"/>
    </source>
</evidence>
<evidence type="ECO:0000256" key="3">
    <source>
        <dbReference type="PIRSR" id="PIRSR617774-2"/>
    </source>
</evidence>
<dbReference type="SMART" id="SM00835">
    <property type="entry name" value="Cupin_1"/>
    <property type="match status" value="2"/>
</dbReference>
<feature type="domain" description="Cupin type-1" evidence="5">
    <location>
        <begin position="273"/>
        <end position="417"/>
    </location>
</feature>
<evidence type="ECO:0000256" key="2">
    <source>
        <dbReference type="PIRSR" id="PIRSR617774-1"/>
    </source>
</evidence>
<dbReference type="PANTHER" id="PTHR35848:SF9">
    <property type="entry name" value="SLL1358 PROTEIN"/>
    <property type="match status" value="1"/>
</dbReference>
<sequence length="431" mass="47099">MKLLSLVGVLAATTITAQAATAEKPQAVASWQKRQSKHLRPVLEVSKRSTAPIPEPTENGLGGMEDEGQNVPIELQNPDALNPPPTDAGNVVNLKWNFGLSNQLLSKGGYIREQLVTDLPASTDFAAAQNHLGKGSIRQMHWHDIDEWGYVTNGTVLIAMVDENGRNQVARATAGDIWYFPKGEPHVIQGLEDQNEYLLIFDNGNFNAEDTTFNVDDWLLHTPPEVLAKNFGLPSNTFKNTPNPFGSINVGVSSNGSVSSPFGQLTGNASWYFSASKMEATQAPGGGGTFKRVDSRNFPISQNIVAQIVEIKPRALREMHWHPNGVEWLYFQHGNARATVWLGAANARTFDFTDGDTAVFPDNSGHYIENLSDTETLTYLEVFHSNVVEDVSLTQWLALTPPDIVAQVLNVSTSVVNALKKEKQVIVAAAQ</sequence>
<feature type="chain" id="PRO_5040251129" evidence="4">
    <location>
        <begin position="20"/>
        <end position="431"/>
    </location>
</feature>
<dbReference type="PANTHER" id="PTHR35848">
    <property type="entry name" value="OXALATE-BINDING PROTEIN"/>
    <property type="match status" value="1"/>
</dbReference>
<feature type="binding site" evidence="3">
    <location>
        <position position="327"/>
    </location>
    <ligand>
        <name>Mn(2+)</name>
        <dbReference type="ChEBI" id="CHEBI:29035"/>
        <label>2</label>
    </ligand>
</feature>
<dbReference type="InterPro" id="IPR006045">
    <property type="entry name" value="Cupin_1"/>
</dbReference>
<keyword evidence="1 3" id="KW-0479">Metal-binding</keyword>
<dbReference type="GO" id="GO:0033609">
    <property type="term" value="P:oxalate metabolic process"/>
    <property type="evidence" value="ECO:0007669"/>
    <property type="project" value="InterPro"/>
</dbReference>
<reference evidence="6" key="1">
    <citation type="journal article" date="2020" name="Stud. Mycol.">
        <title>101 Dothideomycetes genomes: a test case for predicting lifestyles and emergence of pathogens.</title>
        <authorList>
            <person name="Haridas S."/>
            <person name="Albert R."/>
            <person name="Binder M."/>
            <person name="Bloem J."/>
            <person name="Labutti K."/>
            <person name="Salamov A."/>
            <person name="Andreopoulos B."/>
            <person name="Baker S."/>
            <person name="Barry K."/>
            <person name="Bills G."/>
            <person name="Bluhm B."/>
            <person name="Cannon C."/>
            <person name="Castanera R."/>
            <person name="Culley D."/>
            <person name="Daum C."/>
            <person name="Ezra D."/>
            <person name="Gonzalez J."/>
            <person name="Henrissat B."/>
            <person name="Kuo A."/>
            <person name="Liang C."/>
            <person name="Lipzen A."/>
            <person name="Lutzoni F."/>
            <person name="Magnuson J."/>
            <person name="Mondo S."/>
            <person name="Nolan M."/>
            <person name="Ohm R."/>
            <person name="Pangilinan J."/>
            <person name="Park H.-J."/>
            <person name="Ramirez L."/>
            <person name="Alfaro M."/>
            <person name="Sun H."/>
            <person name="Tritt A."/>
            <person name="Yoshinaga Y."/>
            <person name="Zwiers L.-H."/>
            <person name="Turgeon B."/>
            <person name="Goodwin S."/>
            <person name="Spatafora J."/>
            <person name="Crous P."/>
            <person name="Grigoriev I."/>
        </authorList>
    </citation>
    <scope>NUCLEOTIDE SEQUENCE</scope>
    <source>
        <strain evidence="6">CBS 133067</strain>
    </source>
</reference>
<evidence type="ECO:0000259" key="5">
    <source>
        <dbReference type="SMART" id="SM00835"/>
    </source>
</evidence>
<dbReference type="Gene3D" id="2.60.120.10">
    <property type="entry name" value="Jelly Rolls"/>
    <property type="match status" value="2"/>
</dbReference>
<proteinExistence type="predicted"/>
<evidence type="ECO:0000313" key="7">
    <source>
        <dbReference type="Proteomes" id="UP000799772"/>
    </source>
</evidence>
<organism evidence="6 7">
    <name type="scientific">Rhizodiscina lignyota</name>
    <dbReference type="NCBI Taxonomy" id="1504668"/>
    <lineage>
        <taxon>Eukaryota</taxon>
        <taxon>Fungi</taxon>
        <taxon>Dikarya</taxon>
        <taxon>Ascomycota</taxon>
        <taxon>Pezizomycotina</taxon>
        <taxon>Dothideomycetes</taxon>
        <taxon>Pleosporomycetidae</taxon>
        <taxon>Aulographales</taxon>
        <taxon>Rhizodiscinaceae</taxon>
        <taxon>Rhizodiscina</taxon>
    </lineage>
</organism>
<feature type="binding site" evidence="3">
    <location>
        <position position="147"/>
    </location>
    <ligand>
        <name>Mn(2+)</name>
        <dbReference type="ChEBI" id="CHEBI:29035"/>
        <label>1</label>
    </ligand>
</feature>
<keyword evidence="7" id="KW-1185">Reference proteome</keyword>
<dbReference type="AlphaFoldDB" id="A0A9P4I6E7"/>
<dbReference type="InterPro" id="IPR014710">
    <property type="entry name" value="RmlC-like_jellyroll"/>
</dbReference>
<protein>
    <submittedName>
        <fullName evidence="6">Thermophilic glucose-6-phosphate isomerase</fullName>
    </submittedName>
</protein>
<feature type="binding site" evidence="3">
    <location>
        <position position="322"/>
    </location>
    <ligand>
        <name>Mn(2+)</name>
        <dbReference type="ChEBI" id="CHEBI:29035"/>
        <label>2</label>
    </ligand>
</feature>
<comment type="caution">
    <text evidence="6">The sequence shown here is derived from an EMBL/GenBank/DDBJ whole genome shotgun (WGS) entry which is preliminary data.</text>
</comment>
<keyword evidence="4" id="KW-0732">Signal</keyword>
<feature type="signal peptide" evidence="4">
    <location>
        <begin position="1"/>
        <end position="19"/>
    </location>
</feature>
<accession>A0A9P4I6E7</accession>
<evidence type="ECO:0000256" key="1">
    <source>
        <dbReference type="ARBA" id="ARBA00022723"/>
    </source>
</evidence>
<dbReference type="GO" id="GO:0046872">
    <property type="term" value="F:metal ion binding"/>
    <property type="evidence" value="ECO:0007669"/>
    <property type="project" value="UniProtKB-KW"/>
</dbReference>
<dbReference type="InterPro" id="IPR011051">
    <property type="entry name" value="RmlC_Cupin_sf"/>
</dbReference>
<feature type="binding site" evidence="3">
    <location>
        <position position="143"/>
    </location>
    <ligand>
        <name>Mn(2+)</name>
        <dbReference type="ChEBI" id="CHEBI:29035"/>
        <label>1</label>
    </ligand>
</feature>
<comment type="cofactor">
    <cofactor evidence="3">
        <name>Mn(2+)</name>
        <dbReference type="ChEBI" id="CHEBI:29035"/>
    </cofactor>
    <text evidence="3">Binds 2 manganese ions per subunit.</text>
</comment>